<keyword evidence="2" id="KW-1185">Reference proteome</keyword>
<dbReference type="RefSeq" id="WP_057003392.1">
    <property type="nucleotide sequence ID" value="NZ_LLXQ01000034.1"/>
</dbReference>
<evidence type="ECO:0000313" key="2">
    <source>
        <dbReference type="Proteomes" id="UP000193487"/>
    </source>
</evidence>
<reference evidence="1 2" key="1">
    <citation type="submission" date="2016-01" db="EMBL/GenBank/DDBJ databases">
        <title>The new phylogeny of the genus Mycobacterium.</title>
        <authorList>
            <person name="Tarcisio F."/>
            <person name="Conor M."/>
            <person name="Antonella G."/>
            <person name="Elisabetta G."/>
            <person name="Giulia F.S."/>
            <person name="Sara T."/>
            <person name="Anna F."/>
            <person name="Clotilde B."/>
            <person name="Roberto B."/>
            <person name="Veronica D.S."/>
            <person name="Fabio R."/>
            <person name="Monica P."/>
            <person name="Olivier J."/>
            <person name="Enrico T."/>
            <person name="Nicola S."/>
        </authorList>
    </citation>
    <scope>NUCLEOTIDE SEQUENCE [LARGE SCALE GENOMIC DNA]</scope>
    <source>
        <strain evidence="1 2">DSM 45166</strain>
    </source>
</reference>
<accession>A0A1X1YJ79</accession>
<protein>
    <submittedName>
        <fullName evidence="1">Uncharacterized protein</fullName>
    </submittedName>
</protein>
<gene>
    <name evidence="1" type="ORF">AWC14_19380</name>
</gene>
<dbReference type="EMBL" id="LQPE01000010">
    <property type="protein sequence ID" value="ORW11080.1"/>
    <property type="molecule type" value="Genomic_DNA"/>
</dbReference>
<organism evidence="1 2">
    <name type="scientific">Mycobacterium kyorinense</name>
    <dbReference type="NCBI Taxonomy" id="487514"/>
    <lineage>
        <taxon>Bacteria</taxon>
        <taxon>Bacillati</taxon>
        <taxon>Actinomycetota</taxon>
        <taxon>Actinomycetes</taxon>
        <taxon>Mycobacteriales</taxon>
        <taxon>Mycobacteriaceae</taxon>
        <taxon>Mycobacterium</taxon>
    </lineage>
</organism>
<dbReference type="AlphaFoldDB" id="A0A1X1YJ79"/>
<comment type="caution">
    <text evidence="1">The sequence shown here is derived from an EMBL/GenBank/DDBJ whole genome shotgun (WGS) entry which is preliminary data.</text>
</comment>
<dbReference type="Proteomes" id="UP000193487">
    <property type="component" value="Unassembled WGS sequence"/>
</dbReference>
<name>A0A1X1YJ79_9MYCO</name>
<evidence type="ECO:0000313" key="1">
    <source>
        <dbReference type="EMBL" id="ORW11080.1"/>
    </source>
</evidence>
<sequence>MDRFTATVLGLMRRAAALPVVAANPQASERIAAAITEVSRLHQIGVDDPRLLVELVDGKLREVQGAVAMAKSSA</sequence>
<proteinExistence type="predicted"/>